<dbReference type="AlphaFoldDB" id="A0A8H6YYH6"/>
<protein>
    <submittedName>
        <fullName evidence="1">Uncharacterized protein</fullName>
    </submittedName>
</protein>
<reference evidence="1" key="1">
    <citation type="submission" date="2020-05" db="EMBL/GenBank/DDBJ databases">
        <title>Mycena genomes resolve the evolution of fungal bioluminescence.</title>
        <authorList>
            <person name="Tsai I.J."/>
        </authorList>
    </citation>
    <scope>NUCLEOTIDE SEQUENCE</scope>
    <source>
        <strain evidence="1">160909Yilan</strain>
    </source>
</reference>
<name>A0A8H6YYH6_9AGAR</name>
<proteinExistence type="predicted"/>
<keyword evidence="2" id="KW-1185">Reference proteome</keyword>
<dbReference type="Proteomes" id="UP000623467">
    <property type="component" value="Unassembled WGS sequence"/>
</dbReference>
<organism evidence="1 2">
    <name type="scientific">Mycena sanguinolenta</name>
    <dbReference type="NCBI Taxonomy" id="230812"/>
    <lineage>
        <taxon>Eukaryota</taxon>
        <taxon>Fungi</taxon>
        <taxon>Dikarya</taxon>
        <taxon>Basidiomycota</taxon>
        <taxon>Agaricomycotina</taxon>
        <taxon>Agaricomycetes</taxon>
        <taxon>Agaricomycetidae</taxon>
        <taxon>Agaricales</taxon>
        <taxon>Marasmiineae</taxon>
        <taxon>Mycenaceae</taxon>
        <taxon>Mycena</taxon>
    </lineage>
</organism>
<evidence type="ECO:0000313" key="2">
    <source>
        <dbReference type="Proteomes" id="UP000623467"/>
    </source>
</evidence>
<comment type="caution">
    <text evidence="1">The sequence shown here is derived from an EMBL/GenBank/DDBJ whole genome shotgun (WGS) entry which is preliminary data.</text>
</comment>
<evidence type="ECO:0000313" key="1">
    <source>
        <dbReference type="EMBL" id="KAF7367604.1"/>
    </source>
</evidence>
<sequence>MPPNLAAKHVTCLKNITSFNYLKISSHLPSVWNTNQALKFSPSLLKLMVYTALCTRQKAATSKALIYEHVLHILASSCCLLLSPYPSPLCLRARLSLLSPRLSARYVLPVFTSVECDVPVFNPTSCSASHPMLAAFAQTEFALATNMVCISIDYSTYHV</sequence>
<gene>
    <name evidence="1" type="ORF">MSAN_00823700</name>
</gene>
<accession>A0A8H6YYH6</accession>
<dbReference type="EMBL" id="JACAZH010000005">
    <property type="protein sequence ID" value="KAF7367604.1"/>
    <property type="molecule type" value="Genomic_DNA"/>
</dbReference>